<dbReference type="InterPro" id="IPR029068">
    <property type="entry name" value="Glyas_Bleomycin-R_OHBP_Dase"/>
</dbReference>
<reference evidence="2 3" key="1">
    <citation type="submission" date="2015-07" db="EMBL/GenBank/DDBJ databases">
        <title>Genome sequencing of Kibdelosporangium phytohabitans.</title>
        <authorList>
            <person name="Qin S."/>
            <person name="Xing K."/>
        </authorList>
    </citation>
    <scope>NUCLEOTIDE SEQUENCE [LARGE SCALE GENOMIC DNA]</scope>
    <source>
        <strain evidence="2 3">KLBMP1111</strain>
    </source>
</reference>
<evidence type="ECO:0000259" key="1">
    <source>
        <dbReference type="PROSITE" id="PS51819"/>
    </source>
</evidence>
<sequence>MNVTGLLHIGLQVPSLDVGRAFYEDFGLHTTEHPDTLALRCTGRDQDQLVLSEGPDKRLRYVAFSVPAGALPDLQRKLEQAGVPIVDGPAEGLWLRDPDGGLVNLREDEPADWTHPDRKHNYGSTVERVDQPWWPQVMDLRPAPRRLGHTLFFTPDLARAEQFYTTMLGFRVSDRIPGIGVFLNTGAGDHHVFGFLASSHRGLHHASFEVTGLDDIMIGARTMAEHGHDLHFGLGRHTLGSNLFHYIRDPWGSWVEYFSDIDKITEDWRPRDWDGPPAVWCPLLPDEFHQNHEPAERQ</sequence>
<dbReference type="OrthoDB" id="3827654at2"/>
<keyword evidence="3" id="KW-1185">Reference proteome</keyword>
<dbReference type="InterPro" id="IPR037523">
    <property type="entry name" value="VOC_core"/>
</dbReference>
<dbReference type="PROSITE" id="PS51819">
    <property type="entry name" value="VOC"/>
    <property type="match status" value="2"/>
</dbReference>
<organism evidence="2 3">
    <name type="scientific">Kibdelosporangium phytohabitans</name>
    <dbReference type="NCBI Taxonomy" id="860235"/>
    <lineage>
        <taxon>Bacteria</taxon>
        <taxon>Bacillati</taxon>
        <taxon>Actinomycetota</taxon>
        <taxon>Actinomycetes</taxon>
        <taxon>Pseudonocardiales</taxon>
        <taxon>Pseudonocardiaceae</taxon>
        <taxon>Kibdelosporangium</taxon>
    </lineage>
</organism>
<feature type="domain" description="VOC" evidence="1">
    <location>
        <begin position="146"/>
        <end position="260"/>
    </location>
</feature>
<dbReference type="PANTHER" id="PTHR21366:SF14">
    <property type="entry name" value="GLYOXALASE DOMAIN-CONTAINING PROTEIN 5"/>
    <property type="match status" value="1"/>
</dbReference>
<dbReference type="STRING" id="860235.AOZ06_29000"/>
<dbReference type="RefSeq" id="WP_054292295.1">
    <property type="nucleotide sequence ID" value="NZ_CP012752.1"/>
</dbReference>
<evidence type="ECO:0000313" key="2">
    <source>
        <dbReference type="EMBL" id="ALG10392.1"/>
    </source>
</evidence>
<dbReference type="AlphaFoldDB" id="A0A0N9I3C2"/>
<gene>
    <name evidence="2" type="ORF">AOZ06_29000</name>
</gene>
<dbReference type="EMBL" id="CP012752">
    <property type="protein sequence ID" value="ALG10392.1"/>
    <property type="molecule type" value="Genomic_DNA"/>
</dbReference>
<dbReference type="Proteomes" id="UP000063699">
    <property type="component" value="Chromosome"/>
</dbReference>
<dbReference type="InterPro" id="IPR004360">
    <property type="entry name" value="Glyas_Fos-R_dOase_dom"/>
</dbReference>
<dbReference type="Pfam" id="PF00903">
    <property type="entry name" value="Glyoxalase"/>
    <property type="match status" value="1"/>
</dbReference>
<protein>
    <submittedName>
        <fullName evidence="2">Metapyrocatechase</fullName>
    </submittedName>
</protein>
<dbReference type="KEGG" id="kphy:AOZ06_29000"/>
<dbReference type="PANTHER" id="PTHR21366">
    <property type="entry name" value="GLYOXALASE FAMILY PROTEIN"/>
    <property type="match status" value="1"/>
</dbReference>
<name>A0A0N9I3C2_9PSEU</name>
<accession>A0A0N9I3C2</accession>
<dbReference type="Gene3D" id="3.10.180.10">
    <property type="entry name" value="2,3-Dihydroxybiphenyl 1,2-Dioxygenase, domain 1"/>
    <property type="match status" value="2"/>
</dbReference>
<feature type="domain" description="VOC" evidence="1">
    <location>
        <begin position="5"/>
        <end position="120"/>
    </location>
</feature>
<proteinExistence type="predicted"/>
<dbReference type="SUPFAM" id="SSF54593">
    <property type="entry name" value="Glyoxalase/Bleomycin resistance protein/Dihydroxybiphenyl dioxygenase"/>
    <property type="match status" value="1"/>
</dbReference>
<evidence type="ECO:0000313" key="3">
    <source>
        <dbReference type="Proteomes" id="UP000063699"/>
    </source>
</evidence>
<dbReference type="InterPro" id="IPR050383">
    <property type="entry name" value="GlyoxalaseI/FosfomycinResist"/>
</dbReference>